<dbReference type="InterPro" id="IPR050951">
    <property type="entry name" value="Retrovirus_Pol_polyprotein"/>
</dbReference>
<evidence type="ECO:0000313" key="3">
    <source>
        <dbReference type="Proteomes" id="UP000515154"/>
    </source>
</evidence>
<dbReference type="PROSITE" id="PS50878">
    <property type="entry name" value="RT_POL"/>
    <property type="match status" value="1"/>
</dbReference>
<dbReference type="Proteomes" id="UP000515154">
    <property type="component" value="Linkage group LG2"/>
</dbReference>
<dbReference type="Pfam" id="PF17921">
    <property type="entry name" value="Integrase_H2C2"/>
    <property type="match status" value="1"/>
</dbReference>
<reference evidence="4" key="1">
    <citation type="submission" date="2025-08" db="UniProtKB">
        <authorList>
            <consortium name="RefSeq"/>
        </authorList>
    </citation>
    <scope>IDENTIFICATION</scope>
</reference>
<evidence type="ECO:0000313" key="4">
    <source>
        <dbReference type="RefSeq" id="XP_029652043.1"/>
    </source>
</evidence>
<dbReference type="Pfam" id="PF00078">
    <property type="entry name" value="RVT_1"/>
    <property type="match status" value="1"/>
</dbReference>
<dbReference type="GO" id="GO:0003676">
    <property type="term" value="F:nucleic acid binding"/>
    <property type="evidence" value="ECO:0007669"/>
    <property type="project" value="InterPro"/>
</dbReference>
<name>A0A6P7TKT6_9MOLL</name>
<dbReference type="GO" id="GO:0015074">
    <property type="term" value="P:DNA integration"/>
    <property type="evidence" value="ECO:0007669"/>
    <property type="project" value="InterPro"/>
</dbReference>
<dbReference type="FunFam" id="3.30.70.270:FF:000003">
    <property type="entry name" value="Transposon Ty3-G Gag-Pol polyprotein"/>
    <property type="match status" value="1"/>
</dbReference>
<keyword evidence="3" id="KW-1185">Reference proteome</keyword>
<feature type="domain" description="Integrase catalytic" evidence="2">
    <location>
        <begin position="268"/>
        <end position="438"/>
    </location>
</feature>
<dbReference type="InterPro" id="IPR041588">
    <property type="entry name" value="Integrase_H2C2"/>
</dbReference>
<feature type="domain" description="Reverse transcriptase" evidence="1">
    <location>
        <begin position="1"/>
        <end position="80"/>
    </location>
</feature>
<dbReference type="Gene3D" id="3.30.420.10">
    <property type="entry name" value="Ribonuclease H-like superfamily/Ribonuclease H"/>
    <property type="match status" value="1"/>
</dbReference>
<dbReference type="InterPro" id="IPR036397">
    <property type="entry name" value="RNaseH_sf"/>
</dbReference>
<dbReference type="KEGG" id="osn:115225241"/>
<dbReference type="PROSITE" id="PS50994">
    <property type="entry name" value="INTEGRASE"/>
    <property type="match status" value="1"/>
</dbReference>
<dbReference type="CDD" id="cd01647">
    <property type="entry name" value="RT_LTR"/>
    <property type="match status" value="1"/>
</dbReference>
<dbReference type="InterPro" id="IPR043128">
    <property type="entry name" value="Rev_trsase/Diguanyl_cyclase"/>
</dbReference>
<gene>
    <name evidence="4" type="primary">LOC115225241</name>
</gene>
<dbReference type="PANTHER" id="PTHR37984">
    <property type="entry name" value="PROTEIN CBG26694"/>
    <property type="match status" value="1"/>
</dbReference>
<accession>A0A6P7TKT6</accession>
<evidence type="ECO:0000259" key="2">
    <source>
        <dbReference type="PROSITE" id="PS50994"/>
    </source>
</evidence>
<dbReference type="PANTHER" id="PTHR37984:SF15">
    <property type="entry name" value="INTEGRASE CATALYTIC DOMAIN-CONTAINING PROTEIN"/>
    <property type="match status" value="1"/>
</dbReference>
<proteinExistence type="predicted"/>
<dbReference type="Pfam" id="PF00665">
    <property type="entry name" value="rve"/>
    <property type="match status" value="1"/>
</dbReference>
<evidence type="ECO:0000259" key="1">
    <source>
        <dbReference type="PROSITE" id="PS50878"/>
    </source>
</evidence>
<protein>
    <submittedName>
        <fullName evidence="4">Uncharacterized protein K02A2.6-like</fullName>
    </submittedName>
</protein>
<dbReference type="InterPro" id="IPR012337">
    <property type="entry name" value="RNaseH-like_sf"/>
</dbReference>
<dbReference type="Gene3D" id="3.30.70.270">
    <property type="match status" value="2"/>
</dbReference>
<dbReference type="InterPro" id="IPR043502">
    <property type="entry name" value="DNA/RNA_pol_sf"/>
</dbReference>
<dbReference type="Gene3D" id="1.10.340.70">
    <property type="match status" value="1"/>
</dbReference>
<dbReference type="InterPro" id="IPR001584">
    <property type="entry name" value="Integrase_cat-core"/>
</dbReference>
<dbReference type="SUPFAM" id="SSF56672">
    <property type="entry name" value="DNA/RNA polymerases"/>
    <property type="match status" value="1"/>
</dbReference>
<organism evidence="3 4">
    <name type="scientific">Octopus sinensis</name>
    <name type="common">East Asian common octopus</name>
    <dbReference type="NCBI Taxonomy" id="2607531"/>
    <lineage>
        <taxon>Eukaryota</taxon>
        <taxon>Metazoa</taxon>
        <taxon>Spiralia</taxon>
        <taxon>Lophotrochozoa</taxon>
        <taxon>Mollusca</taxon>
        <taxon>Cephalopoda</taxon>
        <taxon>Coleoidea</taxon>
        <taxon>Octopodiformes</taxon>
        <taxon>Octopoda</taxon>
        <taxon>Incirrata</taxon>
        <taxon>Octopodidae</taxon>
        <taxon>Octopus</taxon>
    </lineage>
</organism>
<dbReference type="InterPro" id="IPR000477">
    <property type="entry name" value="RT_dom"/>
</dbReference>
<sequence length="438" mass="49423">MSFGLRNATSTFQRFIDEVIRGLDFVFAYVDDILIASDTHENHLQHLSQLFQRLRDYGVRFNPDKCVFGQSSLDFLGHYIDSSEIKPLSSKVDAIQRIAPPSSLRNFYRRFIYRCADKLFPLKKMLKGNSKKDARRTLSAEALPAFELVKKELASVPVLAHPAPDAPLTLSVDASDSAVGAVLQHTVDGETKPLAFFSPRPLVPEKHQRSVFDALHSLSHPGISATVKLVTARFFWPNMRQSITSWARSCLRCRSAKVHRHVRAPLGQFSSPEARFRHVHLDLVGPWPVSRGFSYILTCIDRFSRWPEAIPIEDISAETVAKAFVSNWISRYGVPSSLTTDRGRQFEAVLFRELSRILGMHHIRTTSYHPASNGMVERFHRQLKAALRASPNPQSWTECLPIVLLGCRTAIKADLGFSSAELLYGTNLTLTVVRRPYP</sequence>
<dbReference type="RefSeq" id="XP_029652043.1">
    <property type="nucleotide sequence ID" value="XM_029796183.1"/>
</dbReference>
<dbReference type="AlphaFoldDB" id="A0A6P7TKT6"/>
<dbReference type="SUPFAM" id="SSF53098">
    <property type="entry name" value="Ribonuclease H-like"/>
    <property type="match status" value="1"/>
</dbReference>
<dbReference type="FunFam" id="3.30.420.10:FF:000032">
    <property type="entry name" value="Retrovirus-related Pol polyprotein from transposon 297-like Protein"/>
    <property type="match status" value="1"/>
</dbReference>